<evidence type="ECO:0000313" key="1">
    <source>
        <dbReference type="EMBL" id="QHU06522.1"/>
    </source>
</evidence>
<sequence length="249" mass="27022">MPEVAIINQSTVVSDIDGINITNALNIVLPQFCSDWSLAPTTCVYVKKGSTTSVPLKIFLLDTADVSGALAYHDELNDVPYGNAFAKTVLADGGVLLYSANPSVPTFAQAVCHELFEMLMDPYCNSWAMLADGVTQYAYEVCDPVESNPVTVQVQTGTITKGALLTKTIVPIYSKVGLSDWVLPKWFDTQAVRGPFNHNNTLKAPLTIDKNGYVISLTGGTSKTVWGETITEERKAAISAKLRVKKRIE</sequence>
<protein>
    <submittedName>
        <fullName evidence="1">Uncharacterized protein</fullName>
    </submittedName>
</protein>
<dbReference type="AlphaFoldDB" id="A0A6C0JLI9"/>
<accession>A0A6C0JLI9</accession>
<reference evidence="1" key="1">
    <citation type="journal article" date="2020" name="Nature">
        <title>Giant virus diversity and host interactions through global metagenomics.</title>
        <authorList>
            <person name="Schulz F."/>
            <person name="Roux S."/>
            <person name="Paez-Espino D."/>
            <person name="Jungbluth S."/>
            <person name="Walsh D.A."/>
            <person name="Denef V.J."/>
            <person name="McMahon K.D."/>
            <person name="Konstantinidis K.T."/>
            <person name="Eloe-Fadrosh E.A."/>
            <person name="Kyrpides N.C."/>
            <person name="Woyke T."/>
        </authorList>
    </citation>
    <scope>NUCLEOTIDE SEQUENCE</scope>
    <source>
        <strain evidence="1">GVMAG-S-1035315-10</strain>
    </source>
</reference>
<organism evidence="1">
    <name type="scientific">viral metagenome</name>
    <dbReference type="NCBI Taxonomy" id="1070528"/>
    <lineage>
        <taxon>unclassified sequences</taxon>
        <taxon>metagenomes</taxon>
        <taxon>organismal metagenomes</taxon>
    </lineage>
</organism>
<name>A0A6C0JLI9_9ZZZZ</name>
<dbReference type="EMBL" id="MN740657">
    <property type="protein sequence ID" value="QHU06522.1"/>
    <property type="molecule type" value="Genomic_DNA"/>
</dbReference>
<proteinExistence type="predicted"/>